<keyword evidence="3" id="KW-1185">Reference proteome</keyword>
<accession>A0ABS4FRI0</accession>
<organism evidence="2 3">
    <name type="scientific">Paenibacillus turicensis</name>
    <dbReference type="NCBI Taxonomy" id="160487"/>
    <lineage>
        <taxon>Bacteria</taxon>
        <taxon>Bacillati</taxon>
        <taxon>Bacillota</taxon>
        <taxon>Bacilli</taxon>
        <taxon>Bacillales</taxon>
        <taxon>Paenibacillaceae</taxon>
        <taxon>Paenibacillus</taxon>
    </lineage>
</organism>
<evidence type="ECO:0000313" key="3">
    <source>
        <dbReference type="Proteomes" id="UP001519272"/>
    </source>
</evidence>
<protein>
    <recommendedName>
        <fullName evidence="4">Lipoprotein</fullName>
    </recommendedName>
</protein>
<feature type="signal peptide" evidence="1">
    <location>
        <begin position="1"/>
        <end position="22"/>
    </location>
</feature>
<keyword evidence="1" id="KW-0732">Signal</keyword>
<proteinExistence type="predicted"/>
<comment type="caution">
    <text evidence="2">The sequence shown here is derived from an EMBL/GenBank/DDBJ whole genome shotgun (WGS) entry which is preliminary data.</text>
</comment>
<name>A0ABS4FRI0_9BACL</name>
<evidence type="ECO:0000313" key="2">
    <source>
        <dbReference type="EMBL" id="MBP1905175.1"/>
    </source>
</evidence>
<evidence type="ECO:0008006" key="4">
    <source>
        <dbReference type="Google" id="ProtNLM"/>
    </source>
</evidence>
<reference evidence="2 3" key="1">
    <citation type="submission" date="2021-03" db="EMBL/GenBank/DDBJ databases">
        <title>Genomic Encyclopedia of Type Strains, Phase IV (KMG-IV): sequencing the most valuable type-strain genomes for metagenomic binning, comparative biology and taxonomic classification.</title>
        <authorList>
            <person name="Goeker M."/>
        </authorList>
    </citation>
    <scope>NUCLEOTIDE SEQUENCE [LARGE SCALE GENOMIC DNA]</scope>
    <source>
        <strain evidence="2 3">DSM 14349</strain>
    </source>
</reference>
<evidence type="ECO:0000256" key="1">
    <source>
        <dbReference type="SAM" id="SignalP"/>
    </source>
</evidence>
<sequence>MYRKLSSVFSCGMLLMVMLLGCAIKDGNELTKETKQVKNYINISRIPSVQGLQVKEIAVKLDEGIEHESTAHQGTVIITYTNNRGQEIKDVKTDQAVNYIYGPYDGEQIMKIEMSNKNAELQEGLQQKTINGFQLYYKNINNRLIAFTEHKNISFTLEGRVTEEFSEEKQFELFTEAISKL</sequence>
<dbReference type="EMBL" id="JAGGKG010000007">
    <property type="protein sequence ID" value="MBP1905175.1"/>
    <property type="molecule type" value="Genomic_DNA"/>
</dbReference>
<feature type="chain" id="PRO_5046818036" description="Lipoprotein" evidence="1">
    <location>
        <begin position="23"/>
        <end position="181"/>
    </location>
</feature>
<dbReference type="PROSITE" id="PS51257">
    <property type="entry name" value="PROKAR_LIPOPROTEIN"/>
    <property type="match status" value="1"/>
</dbReference>
<dbReference type="Proteomes" id="UP001519272">
    <property type="component" value="Unassembled WGS sequence"/>
</dbReference>
<gene>
    <name evidence="2" type="ORF">J2Z32_001803</name>
</gene>